<organism evidence="2 3">
    <name type="scientific">Gottfriedia luciferensis</name>
    <dbReference type="NCBI Taxonomy" id="178774"/>
    <lineage>
        <taxon>Bacteria</taxon>
        <taxon>Bacillati</taxon>
        <taxon>Bacillota</taxon>
        <taxon>Bacilli</taxon>
        <taxon>Bacillales</taxon>
        <taxon>Bacillaceae</taxon>
        <taxon>Gottfriedia</taxon>
    </lineage>
</organism>
<dbReference type="RefSeq" id="WP_069034029.1">
    <property type="nucleotide sequence ID" value="NZ_MDKC01000023.1"/>
</dbReference>
<dbReference type="Proteomes" id="UP000094580">
    <property type="component" value="Unassembled WGS sequence"/>
</dbReference>
<accession>A0ABX2ZNC4</accession>
<protein>
    <recommendedName>
        <fullName evidence="4">Lipoprotein</fullName>
    </recommendedName>
</protein>
<evidence type="ECO:0000313" key="2">
    <source>
        <dbReference type="EMBL" id="ODG91236.1"/>
    </source>
</evidence>
<feature type="chain" id="PRO_5045500841" description="Lipoprotein" evidence="1">
    <location>
        <begin position="22"/>
        <end position="146"/>
    </location>
</feature>
<keyword evidence="1" id="KW-0732">Signal</keyword>
<evidence type="ECO:0000313" key="3">
    <source>
        <dbReference type="Proteomes" id="UP000094580"/>
    </source>
</evidence>
<sequence>MKKLFISLLFLFILSSCSSSSDLKETFYELKIVPTEKITIYFDKNTAHFHLVYLEKHKNKWKQVNGATLYSTGEEKNFVISSNKKPFLYFGTITNPEADKIIVGDTDATLVTYNNNLRLWYYVDFTAKKHLSIYEVVNGKKVLLQP</sequence>
<feature type="signal peptide" evidence="1">
    <location>
        <begin position="1"/>
        <end position="21"/>
    </location>
</feature>
<proteinExistence type="predicted"/>
<evidence type="ECO:0008006" key="4">
    <source>
        <dbReference type="Google" id="ProtNLM"/>
    </source>
</evidence>
<evidence type="ECO:0000256" key="1">
    <source>
        <dbReference type="SAM" id="SignalP"/>
    </source>
</evidence>
<name>A0ABX2ZNC4_9BACI</name>
<dbReference type="PROSITE" id="PS51257">
    <property type="entry name" value="PROKAR_LIPOPROTEIN"/>
    <property type="match status" value="1"/>
</dbReference>
<keyword evidence="3" id="KW-1185">Reference proteome</keyword>
<gene>
    <name evidence="2" type="ORF">BED47_06120</name>
</gene>
<dbReference type="EMBL" id="MDKC01000023">
    <property type="protein sequence ID" value="ODG91236.1"/>
    <property type="molecule type" value="Genomic_DNA"/>
</dbReference>
<reference evidence="2 3" key="1">
    <citation type="submission" date="2016-07" db="EMBL/GenBank/DDBJ databases">
        <authorList>
            <person name="Townsley L."/>
            <person name="Shank E.A."/>
        </authorList>
    </citation>
    <scope>NUCLEOTIDE SEQUENCE [LARGE SCALE GENOMIC DNA]</scope>
    <source>
        <strain evidence="2 3">CH01</strain>
    </source>
</reference>
<comment type="caution">
    <text evidence="2">The sequence shown here is derived from an EMBL/GenBank/DDBJ whole genome shotgun (WGS) entry which is preliminary data.</text>
</comment>